<name>A0AAD5DP69_9CHLO</name>
<dbReference type="InterPro" id="IPR014776">
    <property type="entry name" value="4pyrrole_Mease_sub2"/>
</dbReference>
<dbReference type="PROSITE" id="PS01296">
    <property type="entry name" value="RSMI"/>
    <property type="match status" value="1"/>
</dbReference>
<feature type="region of interest" description="Disordered" evidence="6">
    <location>
        <begin position="61"/>
        <end position="84"/>
    </location>
</feature>
<dbReference type="InterPro" id="IPR014777">
    <property type="entry name" value="4pyrrole_Mease_sub1"/>
</dbReference>
<keyword evidence="4" id="KW-0808">Transferase</keyword>
<evidence type="ECO:0000256" key="2">
    <source>
        <dbReference type="ARBA" id="ARBA00022552"/>
    </source>
</evidence>
<dbReference type="HAMAP" id="MF_01877">
    <property type="entry name" value="16SrRNA_methyltr_I"/>
    <property type="match status" value="1"/>
</dbReference>
<keyword evidence="3" id="KW-0489">Methyltransferase</keyword>
<dbReference type="GO" id="GO:0032259">
    <property type="term" value="P:methylation"/>
    <property type="evidence" value="ECO:0007669"/>
    <property type="project" value="UniProtKB-KW"/>
</dbReference>
<organism evidence="9 10">
    <name type="scientific">Chlorella ohadii</name>
    <dbReference type="NCBI Taxonomy" id="2649997"/>
    <lineage>
        <taxon>Eukaryota</taxon>
        <taxon>Viridiplantae</taxon>
        <taxon>Chlorophyta</taxon>
        <taxon>core chlorophytes</taxon>
        <taxon>Trebouxiophyceae</taxon>
        <taxon>Chlorellales</taxon>
        <taxon>Chlorellaceae</taxon>
        <taxon>Chlorella clade</taxon>
        <taxon>Chlorella</taxon>
    </lineage>
</organism>
<keyword evidence="5" id="KW-0949">S-adenosyl-L-methionine</keyword>
<evidence type="ECO:0000256" key="6">
    <source>
        <dbReference type="SAM" id="MobiDB-lite"/>
    </source>
</evidence>
<keyword evidence="10" id="KW-1185">Reference proteome</keyword>
<dbReference type="InterPro" id="IPR018063">
    <property type="entry name" value="SAM_MeTrfase_RsmI_CS"/>
</dbReference>
<dbReference type="Proteomes" id="UP001205105">
    <property type="component" value="Unassembled WGS sequence"/>
</dbReference>
<dbReference type="FunFam" id="3.30.950.10:FF:000002">
    <property type="entry name" value="Ribosomal RNA small subunit methyltransferase I"/>
    <property type="match status" value="1"/>
</dbReference>
<reference evidence="9" key="1">
    <citation type="submission" date="2020-11" db="EMBL/GenBank/DDBJ databases">
        <title>Chlorella ohadii genome sequencing and assembly.</title>
        <authorList>
            <person name="Murik O."/>
            <person name="Treves H."/>
            <person name="Kedem I."/>
            <person name="Shotland Y."/>
            <person name="Kaplan A."/>
        </authorList>
    </citation>
    <scope>NUCLEOTIDE SEQUENCE</scope>
    <source>
        <strain evidence="9">1</strain>
    </source>
</reference>
<dbReference type="Pfam" id="PF00590">
    <property type="entry name" value="TP_methylase"/>
    <property type="match status" value="1"/>
</dbReference>
<dbReference type="Gene3D" id="3.40.1010.10">
    <property type="entry name" value="Cobalt-precorrin-4 Transmethylase, Domain 1"/>
    <property type="match status" value="1"/>
</dbReference>
<feature type="signal peptide" evidence="7">
    <location>
        <begin position="1"/>
        <end position="16"/>
    </location>
</feature>
<protein>
    <recommendedName>
        <fullName evidence="8">Tetrapyrrole methylase domain-containing protein</fullName>
    </recommendedName>
</protein>
<accession>A0AAD5DP69</accession>
<dbReference type="FunFam" id="3.40.1010.10:FF:000007">
    <property type="entry name" value="Ribosomal RNA small subunit methyltransferase I"/>
    <property type="match status" value="1"/>
</dbReference>
<evidence type="ECO:0000256" key="7">
    <source>
        <dbReference type="SAM" id="SignalP"/>
    </source>
</evidence>
<evidence type="ECO:0000259" key="8">
    <source>
        <dbReference type="Pfam" id="PF00590"/>
    </source>
</evidence>
<dbReference type="NCBIfam" id="TIGR00096">
    <property type="entry name" value="16S rRNA (cytidine(1402)-2'-O)-methyltransferase"/>
    <property type="match status" value="1"/>
</dbReference>
<dbReference type="InterPro" id="IPR008189">
    <property type="entry name" value="rRNA_ssu_MeTfrase_I"/>
</dbReference>
<feature type="domain" description="Tetrapyrrole methylase" evidence="8">
    <location>
        <begin position="89"/>
        <end position="288"/>
    </location>
</feature>
<evidence type="ECO:0000256" key="4">
    <source>
        <dbReference type="ARBA" id="ARBA00022679"/>
    </source>
</evidence>
<feature type="chain" id="PRO_5042145903" description="Tetrapyrrole methylase domain-containing protein" evidence="7">
    <location>
        <begin position="17"/>
        <end position="376"/>
    </location>
</feature>
<dbReference type="SUPFAM" id="SSF53790">
    <property type="entry name" value="Tetrapyrrole methylase"/>
    <property type="match status" value="1"/>
</dbReference>
<dbReference type="Gene3D" id="3.30.950.10">
    <property type="entry name" value="Methyltransferase, Cobalt-precorrin-4 Transmethylase, Domain 2"/>
    <property type="match status" value="1"/>
</dbReference>
<evidence type="ECO:0000313" key="10">
    <source>
        <dbReference type="Proteomes" id="UP001205105"/>
    </source>
</evidence>
<sequence>MPALAATALRCLWLQAAPVQQLTSLRAFQAAPRVGCSLQQRWGRPCATAAAAAASGGGDGAASAAVDLGSEPRSLPQPPAADEPLAPGLYVVSTPIGNLEDITLRALRVLRSATLVLAEDTRHTRQLLTHFGISTPLHSFHQHNERQKEGLVLRQLRQGAAIALVSDAGTPAINDPGADLVAAAAAEGLPVIPVPGASAVLAGLVASGLPTRQFLYCGFTAPKASARQKQFAALATQEATLVFYVSPHSLLAALGDAAAVLGPGRRCCLARELTKRHEELWRGTLQEAAQEFTERGPRGEFVLLVEGAPAGSAAAAGAAAGGGEAGEAEIVAALRAAMAAGEPPSSAARSVARQLGVNKKLCYALSLGLQPEGPEP</sequence>
<evidence type="ECO:0000256" key="3">
    <source>
        <dbReference type="ARBA" id="ARBA00022603"/>
    </source>
</evidence>
<gene>
    <name evidence="9" type="ORF">COHA_006384</name>
</gene>
<dbReference type="GO" id="GO:0006364">
    <property type="term" value="P:rRNA processing"/>
    <property type="evidence" value="ECO:0007669"/>
    <property type="project" value="UniProtKB-KW"/>
</dbReference>
<evidence type="ECO:0000256" key="5">
    <source>
        <dbReference type="ARBA" id="ARBA00022691"/>
    </source>
</evidence>
<dbReference type="PANTHER" id="PTHR46111">
    <property type="entry name" value="RIBOSOMAL RNA SMALL SUBUNIT METHYLTRANSFERASE I"/>
    <property type="match status" value="1"/>
</dbReference>
<comment type="caution">
    <text evidence="9">The sequence shown here is derived from an EMBL/GenBank/DDBJ whole genome shotgun (WGS) entry which is preliminary data.</text>
</comment>
<dbReference type="CDD" id="cd11648">
    <property type="entry name" value="RsmI"/>
    <property type="match status" value="1"/>
</dbReference>
<evidence type="ECO:0000313" key="9">
    <source>
        <dbReference type="EMBL" id="KAI7839904.1"/>
    </source>
</evidence>
<dbReference type="GO" id="GO:0008168">
    <property type="term" value="F:methyltransferase activity"/>
    <property type="evidence" value="ECO:0007669"/>
    <property type="project" value="UniProtKB-KW"/>
</dbReference>
<evidence type="ECO:0000256" key="1">
    <source>
        <dbReference type="ARBA" id="ARBA00022490"/>
    </source>
</evidence>
<keyword evidence="2" id="KW-0698">rRNA processing</keyword>
<dbReference type="InterPro" id="IPR035996">
    <property type="entry name" value="4pyrrol_Methylase_sf"/>
</dbReference>
<dbReference type="PANTHER" id="PTHR46111:SF1">
    <property type="entry name" value="RIBOSOMAL RNA SMALL SUBUNIT METHYLTRANSFERASE I"/>
    <property type="match status" value="1"/>
</dbReference>
<dbReference type="InterPro" id="IPR000878">
    <property type="entry name" value="4pyrrol_Mease"/>
</dbReference>
<keyword evidence="7" id="KW-0732">Signal</keyword>
<keyword evidence="1" id="KW-0963">Cytoplasm</keyword>
<proteinExistence type="inferred from homology"/>
<dbReference type="EMBL" id="JADXDR010000090">
    <property type="protein sequence ID" value="KAI7839904.1"/>
    <property type="molecule type" value="Genomic_DNA"/>
</dbReference>
<dbReference type="AlphaFoldDB" id="A0AAD5DP69"/>